<feature type="region of interest" description="Disordered" evidence="1">
    <location>
        <begin position="81"/>
        <end position="101"/>
    </location>
</feature>
<sequence length="101" mass="10855">MKIELATVVSQLRAELSAALADGADEDLRFELGPIELELNVVVGKEAGPAAKVRFWVVDAGADARFSTESTQRIKLTLKPHLASNPGHRPWIAGEPAPGER</sequence>
<dbReference type="InterPro" id="IPR045608">
    <property type="entry name" value="Trypco2"/>
</dbReference>
<dbReference type="RefSeq" id="WP_344236386.1">
    <property type="nucleotide sequence ID" value="NZ_BAAAPH010000016.1"/>
</dbReference>
<evidence type="ECO:0000259" key="2">
    <source>
        <dbReference type="Pfam" id="PF19631"/>
    </source>
</evidence>
<evidence type="ECO:0000313" key="3">
    <source>
        <dbReference type="EMBL" id="GAA1585821.1"/>
    </source>
</evidence>
<accession>A0ABN2DSX4</accession>
<evidence type="ECO:0000313" key="4">
    <source>
        <dbReference type="Proteomes" id="UP001501705"/>
    </source>
</evidence>
<protein>
    <recommendedName>
        <fullName evidence="2">Trypsin-co-occurring domain-containing protein</fullName>
    </recommendedName>
</protein>
<gene>
    <name evidence="3" type="ORF">GCM10009804_47470</name>
</gene>
<dbReference type="EMBL" id="BAAAPH010000016">
    <property type="protein sequence ID" value="GAA1585821.1"/>
    <property type="molecule type" value="Genomic_DNA"/>
</dbReference>
<comment type="caution">
    <text evidence="3">The sequence shown here is derived from an EMBL/GenBank/DDBJ whole genome shotgun (WGS) entry which is preliminary data.</text>
</comment>
<feature type="domain" description="Trypsin-co-occurring" evidence="2">
    <location>
        <begin position="3"/>
        <end position="80"/>
    </location>
</feature>
<proteinExistence type="predicted"/>
<dbReference type="Pfam" id="PF19631">
    <property type="entry name" value="Trypco2"/>
    <property type="match status" value="1"/>
</dbReference>
<evidence type="ECO:0000256" key="1">
    <source>
        <dbReference type="SAM" id="MobiDB-lite"/>
    </source>
</evidence>
<organism evidence="3 4">
    <name type="scientific">Kribbella hippodromi</name>
    <dbReference type="NCBI Taxonomy" id="434347"/>
    <lineage>
        <taxon>Bacteria</taxon>
        <taxon>Bacillati</taxon>
        <taxon>Actinomycetota</taxon>
        <taxon>Actinomycetes</taxon>
        <taxon>Propionibacteriales</taxon>
        <taxon>Kribbellaceae</taxon>
        <taxon>Kribbella</taxon>
    </lineage>
</organism>
<name>A0ABN2DSX4_9ACTN</name>
<reference evidence="3 4" key="1">
    <citation type="journal article" date="2019" name="Int. J. Syst. Evol. Microbiol.">
        <title>The Global Catalogue of Microorganisms (GCM) 10K type strain sequencing project: providing services to taxonomists for standard genome sequencing and annotation.</title>
        <authorList>
            <consortium name="The Broad Institute Genomics Platform"/>
            <consortium name="The Broad Institute Genome Sequencing Center for Infectious Disease"/>
            <person name="Wu L."/>
            <person name="Ma J."/>
        </authorList>
    </citation>
    <scope>NUCLEOTIDE SEQUENCE [LARGE SCALE GENOMIC DNA]</scope>
    <source>
        <strain evidence="3 4">JCM 15572</strain>
    </source>
</reference>
<dbReference type="Proteomes" id="UP001501705">
    <property type="component" value="Unassembled WGS sequence"/>
</dbReference>
<keyword evidence="4" id="KW-1185">Reference proteome</keyword>